<organism evidence="3 4">
    <name type="scientific">Podospora fimiseda</name>
    <dbReference type="NCBI Taxonomy" id="252190"/>
    <lineage>
        <taxon>Eukaryota</taxon>
        <taxon>Fungi</taxon>
        <taxon>Dikarya</taxon>
        <taxon>Ascomycota</taxon>
        <taxon>Pezizomycotina</taxon>
        <taxon>Sordariomycetes</taxon>
        <taxon>Sordariomycetidae</taxon>
        <taxon>Sordariales</taxon>
        <taxon>Podosporaceae</taxon>
        <taxon>Podospora</taxon>
    </lineage>
</organism>
<comment type="caution">
    <text evidence="3">The sequence shown here is derived from an EMBL/GenBank/DDBJ whole genome shotgun (WGS) entry which is preliminary data.</text>
</comment>
<keyword evidence="2" id="KW-0812">Transmembrane</keyword>
<keyword evidence="2" id="KW-1133">Transmembrane helix</keyword>
<evidence type="ECO:0000256" key="1">
    <source>
        <dbReference type="SAM" id="MobiDB-lite"/>
    </source>
</evidence>
<reference evidence="3" key="2">
    <citation type="submission" date="2023-05" db="EMBL/GenBank/DDBJ databases">
        <authorList>
            <consortium name="Lawrence Berkeley National Laboratory"/>
            <person name="Steindorff A."/>
            <person name="Hensen N."/>
            <person name="Bonometti L."/>
            <person name="Westerberg I."/>
            <person name="Brannstrom I.O."/>
            <person name="Guillou S."/>
            <person name="Cros-Aarteil S."/>
            <person name="Calhoun S."/>
            <person name="Haridas S."/>
            <person name="Kuo A."/>
            <person name="Mondo S."/>
            <person name="Pangilinan J."/>
            <person name="Riley R."/>
            <person name="Labutti K."/>
            <person name="Andreopoulos B."/>
            <person name="Lipzen A."/>
            <person name="Chen C."/>
            <person name="Yanf M."/>
            <person name="Daum C."/>
            <person name="Ng V."/>
            <person name="Clum A."/>
            <person name="Ohm R."/>
            <person name="Martin F."/>
            <person name="Silar P."/>
            <person name="Natvig D."/>
            <person name="Lalanne C."/>
            <person name="Gautier V."/>
            <person name="Ament-Velasquez S.L."/>
            <person name="Kruys A."/>
            <person name="Hutchinson M.I."/>
            <person name="Powell A.J."/>
            <person name="Barry K."/>
            <person name="Miller A.N."/>
            <person name="Grigoriev I.V."/>
            <person name="Debuchy R."/>
            <person name="Gladieux P."/>
            <person name="Thoren M.H."/>
            <person name="Johannesson H."/>
        </authorList>
    </citation>
    <scope>NUCLEOTIDE SEQUENCE</scope>
    <source>
        <strain evidence="3">CBS 990.96</strain>
    </source>
</reference>
<protein>
    <submittedName>
        <fullName evidence="3">Uncharacterized protein</fullName>
    </submittedName>
</protein>
<evidence type="ECO:0000256" key="2">
    <source>
        <dbReference type="SAM" id="Phobius"/>
    </source>
</evidence>
<accession>A0AAN7BFV8</accession>
<reference evidence="3" key="1">
    <citation type="journal article" date="2023" name="Mol. Phylogenet. Evol.">
        <title>Genome-scale phylogeny and comparative genomics of the fungal order Sordariales.</title>
        <authorList>
            <person name="Hensen N."/>
            <person name="Bonometti L."/>
            <person name="Westerberg I."/>
            <person name="Brannstrom I.O."/>
            <person name="Guillou S."/>
            <person name="Cros-Aarteil S."/>
            <person name="Calhoun S."/>
            <person name="Haridas S."/>
            <person name="Kuo A."/>
            <person name="Mondo S."/>
            <person name="Pangilinan J."/>
            <person name="Riley R."/>
            <person name="LaButti K."/>
            <person name="Andreopoulos B."/>
            <person name="Lipzen A."/>
            <person name="Chen C."/>
            <person name="Yan M."/>
            <person name="Daum C."/>
            <person name="Ng V."/>
            <person name="Clum A."/>
            <person name="Steindorff A."/>
            <person name="Ohm R.A."/>
            <person name="Martin F."/>
            <person name="Silar P."/>
            <person name="Natvig D.O."/>
            <person name="Lalanne C."/>
            <person name="Gautier V."/>
            <person name="Ament-Velasquez S.L."/>
            <person name="Kruys A."/>
            <person name="Hutchinson M.I."/>
            <person name="Powell A.J."/>
            <person name="Barry K."/>
            <person name="Miller A.N."/>
            <person name="Grigoriev I.V."/>
            <person name="Debuchy R."/>
            <person name="Gladieux P."/>
            <person name="Hiltunen Thoren M."/>
            <person name="Johannesson H."/>
        </authorList>
    </citation>
    <scope>NUCLEOTIDE SEQUENCE</scope>
    <source>
        <strain evidence="3">CBS 990.96</strain>
    </source>
</reference>
<dbReference type="EMBL" id="MU865466">
    <property type="protein sequence ID" value="KAK4222549.1"/>
    <property type="molecule type" value="Genomic_DNA"/>
</dbReference>
<name>A0AAN7BFV8_9PEZI</name>
<evidence type="ECO:0000313" key="3">
    <source>
        <dbReference type="EMBL" id="KAK4222549.1"/>
    </source>
</evidence>
<dbReference type="AlphaFoldDB" id="A0AAN7BFV8"/>
<dbReference type="Proteomes" id="UP001301958">
    <property type="component" value="Unassembled WGS sequence"/>
</dbReference>
<feature type="transmembrane region" description="Helical" evidence="2">
    <location>
        <begin position="6"/>
        <end position="26"/>
    </location>
</feature>
<keyword evidence="2" id="KW-0472">Membrane</keyword>
<feature type="region of interest" description="Disordered" evidence="1">
    <location>
        <begin position="32"/>
        <end position="57"/>
    </location>
</feature>
<keyword evidence="4" id="KW-1185">Reference proteome</keyword>
<proteinExistence type="predicted"/>
<sequence>MYQNADYRHLFAFTFMFLLCGTLFITKMVKNKNDKQEESPSIENEKKTSEPEDLDPEKADALLRKLEQEMKDDQSRRYCMRSSRWPGTEALISQLKDGIAKEKKLITTDPENAQVHTSKAKNIEVVLDWISGDEGMLPMDLFMLWAFDGRVHVEYERNFWNRWWPAGRGLEVCAISGRYEYNAKLRNLKVKKTERLQESSYKVET</sequence>
<evidence type="ECO:0000313" key="4">
    <source>
        <dbReference type="Proteomes" id="UP001301958"/>
    </source>
</evidence>
<gene>
    <name evidence="3" type="ORF">QBC38DRAFT_549168</name>
</gene>